<evidence type="ECO:0000259" key="1">
    <source>
        <dbReference type="Pfam" id="PF14947"/>
    </source>
</evidence>
<dbReference type="InterPro" id="IPR036388">
    <property type="entry name" value="WH-like_DNA-bd_sf"/>
</dbReference>
<dbReference type="InterPro" id="IPR038723">
    <property type="entry name" value="ArnR1-like_HTH"/>
</dbReference>
<gene>
    <name evidence="2" type="ORF">HGGDFBBL_00026</name>
</gene>
<dbReference type="Pfam" id="PF14947">
    <property type="entry name" value="HTH_45"/>
    <property type="match status" value="1"/>
</dbReference>
<proteinExistence type="predicted"/>
<dbReference type="Gene3D" id="1.10.10.10">
    <property type="entry name" value="Winged helix-like DNA-binding domain superfamily/Winged helix DNA-binding domain"/>
    <property type="match status" value="1"/>
</dbReference>
<name>A0A7G9YXR0_9EURY</name>
<accession>A0A7G9YXR0</accession>
<feature type="domain" description="ArnR1-like winged helix-turn-helix" evidence="1">
    <location>
        <begin position="8"/>
        <end position="90"/>
    </location>
</feature>
<organism evidence="2">
    <name type="scientific">Candidatus Methanophagaceae archaeon ANME-1 ERB6</name>
    <dbReference type="NCBI Taxonomy" id="2759912"/>
    <lineage>
        <taxon>Archaea</taxon>
        <taxon>Methanobacteriati</taxon>
        <taxon>Methanobacteriota</taxon>
        <taxon>Stenosarchaea group</taxon>
        <taxon>Methanomicrobia</taxon>
        <taxon>Candidatus Methanophagales</taxon>
        <taxon>Candidatus Methanophagaceae</taxon>
    </lineage>
</organism>
<reference evidence="2" key="1">
    <citation type="submission" date="2020-06" db="EMBL/GenBank/DDBJ databases">
        <title>Unique genomic features of the anaerobic methanotrophic archaea.</title>
        <authorList>
            <person name="Chadwick G.L."/>
            <person name="Skennerton C.T."/>
            <person name="Laso-Perez R."/>
            <person name="Leu A.O."/>
            <person name="Speth D.R."/>
            <person name="Yu H."/>
            <person name="Morgan-Lang C."/>
            <person name="Hatzenpichler R."/>
            <person name="Goudeau D."/>
            <person name="Malmstrom R."/>
            <person name="Brazelton W.J."/>
            <person name="Woyke T."/>
            <person name="Hallam S.J."/>
            <person name="Tyson G.W."/>
            <person name="Wegener G."/>
            <person name="Boetius A."/>
            <person name="Orphan V."/>
        </authorList>
    </citation>
    <scope>NUCLEOTIDE SEQUENCE</scope>
</reference>
<dbReference type="AlphaFoldDB" id="A0A7G9YXR0"/>
<evidence type="ECO:0000313" key="2">
    <source>
        <dbReference type="EMBL" id="QNO52794.1"/>
    </source>
</evidence>
<sequence>MRKGINPRSRWEIILDILRVISEEEKGGEGKVKKTRVMQRAYLDWRNFKRYFDFLVEQGFVGNSEDAEEGKTYYLAEKGRDLMKRLREVEGILGRSATTSIFRREF</sequence>
<dbReference type="SUPFAM" id="SSF46785">
    <property type="entry name" value="Winged helix' DNA-binding domain"/>
    <property type="match status" value="1"/>
</dbReference>
<protein>
    <recommendedName>
        <fullName evidence="1">ArnR1-like winged helix-turn-helix domain-containing protein</fullName>
    </recommendedName>
</protein>
<dbReference type="EMBL" id="MT631521">
    <property type="protein sequence ID" value="QNO52794.1"/>
    <property type="molecule type" value="Genomic_DNA"/>
</dbReference>
<dbReference type="InterPro" id="IPR036390">
    <property type="entry name" value="WH_DNA-bd_sf"/>
</dbReference>